<dbReference type="EMBL" id="KV918767">
    <property type="protein sequence ID" value="OSX80889.1"/>
    <property type="molecule type" value="Genomic_DNA"/>
</dbReference>
<proteinExistence type="predicted"/>
<feature type="region of interest" description="Disordered" evidence="1">
    <location>
        <begin position="144"/>
        <end position="164"/>
    </location>
</feature>
<accession>A0A1X6PJ36</accession>
<organism evidence="2 3">
    <name type="scientific">Porphyra umbilicalis</name>
    <name type="common">Purple laver</name>
    <name type="synonym">Red alga</name>
    <dbReference type="NCBI Taxonomy" id="2786"/>
    <lineage>
        <taxon>Eukaryota</taxon>
        <taxon>Rhodophyta</taxon>
        <taxon>Bangiophyceae</taxon>
        <taxon>Bangiales</taxon>
        <taxon>Bangiaceae</taxon>
        <taxon>Porphyra</taxon>
    </lineage>
</organism>
<gene>
    <name evidence="2" type="ORF">BU14_0031s0059</name>
</gene>
<evidence type="ECO:0000256" key="1">
    <source>
        <dbReference type="SAM" id="MobiDB-lite"/>
    </source>
</evidence>
<keyword evidence="3" id="KW-1185">Reference proteome</keyword>
<protein>
    <submittedName>
        <fullName evidence="2">Uncharacterized protein</fullName>
    </submittedName>
</protein>
<evidence type="ECO:0000313" key="2">
    <source>
        <dbReference type="EMBL" id="OSX80889.1"/>
    </source>
</evidence>
<dbReference type="AlphaFoldDB" id="A0A1X6PJ36"/>
<evidence type="ECO:0000313" key="3">
    <source>
        <dbReference type="Proteomes" id="UP000218209"/>
    </source>
</evidence>
<sequence>MGRYADVLGHLSIDGPARETIAPAVKGFLEAAKELQRHLLPLNGSVHAGVSRIITQQNDSATTLIQWISIYDRVGLFNVEDDHVSRHIDAALRYVWRKEEADAMIAATGGAADRLLVVRDALRALRASGGYVGDGCVEGAGTGSNDGGAGSIEDSGLPGSSALPPLKVVDASTPTISSTRPPLCEPPPSFVGVVKTVVDLVAASENPAVQCREIVVRVFE</sequence>
<reference evidence="2 3" key="1">
    <citation type="submission" date="2017-03" db="EMBL/GenBank/DDBJ databases">
        <title>WGS assembly of Porphyra umbilicalis.</title>
        <authorList>
            <person name="Brawley S.H."/>
            <person name="Blouin N.A."/>
            <person name="Ficko-Blean E."/>
            <person name="Wheeler G.L."/>
            <person name="Lohr M."/>
            <person name="Goodson H.V."/>
            <person name="Jenkins J.W."/>
            <person name="Blaby-Haas C.E."/>
            <person name="Helliwell K.E."/>
            <person name="Chan C."/>
            <person name="Marriage T."/>
            <person name="Bhattacharya D."/>
            <person name="Klein A.S."/>
            <person name="Badis Y."/>
            <person name="Brodie J."/>
            <person name="Cao Y."/>
            <person name="Collen J."/>
            <person name="Dittami S.M."/>
            <person name="Gachon C.M."/>
            <person name="Green B.R."/>
            <person name="Karpowicz S."/>
            <person name="Kim J.W."/>
            <person name="Kudahl U."/>
            <person name="Lin S."/>
            <person name="Michel G."/>
            <person name="Mittag M."/>
            <person name="Olson B.J."/>
            <person name="Pangilinan J."/>
            <person name="Peng Y."/>
            <person name="Qiu H."/>
            <person name="Shu S."/>
            <person name="Singer J.T."/>
            <person name="Smith A.G."/>
            <person name="Sprecher B.N."/>
            <person name="Wagner V."/>
            <person name="Wang W."/>
            <person name="Wang Z.-Y."/>
            <person name="Yan J."/>
            <person name="Yarish C."/>
            <person name="Zoeuner-Riek S."/>
            <person name="Zhuang Y."/>
            <person name="Zou Y."/>
            <person name="Lindquist E.A."/>
            <person name="Grimwood J."/>
            <person name="Barry K."/>
            <person name="Rokhsar D.S."/>
            <person name="Schmutz J."/>
            <person name="Stiller J.W."/>
            <person name="Grossman A.R."/>
            <person name="Prochnik S.E."/>
        </authorList>
    </citation>
    <scope>NUCLEOTIDE SEQUENCE [LARGE SCALE GENOMIC DNA]</scope>
    <source>
        <strain evidence="2">4086291</strain>
    </source>
</reference>
<dbReference type="Proteomes" id="UP000218209">
    <property type="component" value="Unassembled WGS sequence"/>
</dbReference>
<name>A0A1X6PJ36_PORUM</name>